<dbReference type="Proteomes" id="UP001223144">
    <property type="component" value="Unassembled WGS sequence"/>
</dbReference>
<evidence type="ECO:0000313" key="3">
    <source>
        <dbReference type="Proteomes" id="UP001223144"/>
    </source>
</evidence>
<protein>
    <submittedName>
        <fullName evidence="2">Uncharacterized protein</fullName>
    </submittedName>
</protein>
<comment type="caution">
    <text evidence="2">The sequence shown here is derived from an EMBL/GenBank/DDBJ whole genome shotgun (WGS) entry which is preliminary data.</text>
</comment>
<proteinExistence type="predicted"/>
<organism evidence="2 3">
    <name type="scientific">Streptomyces chengmaiensis</name>
    <dbReference type="NCBI Taxonomy" id="3040919"/>
    <lineage>
        <taxon>Bacteria</taxon>
        <taxon>Bacillati</taxon>
        <taxon>Actinomycetota</taxon>
        <taxon>Actinomycetes</taxon>
        <taxon>Kitasatosporales</taxon>
        <taxon>Streptomycetaceae</taxon>
        <taxon>Streptomyces</taxon>
    </lineage>
</organism>
<sequence length="140" mass="15403">MPNENARRQLSAVPAPAPAPEPEMPYAEAEMEDAMGYLLARMVPLMQRTGWKIEEIIESDMIGLLALAYVAALRTNPPLPKTGPAKELDALAFSYYVRMLASAPKGFDDVTDRLVLDSIQWCTPALDSTAQARALRLVQD</sequence>
<evidence type="ECO:0000313" key="2">
    <source>
        <dbReference type="EMBL" id="MDH2393743.1"/>
    </source>
</evidence>
<gene>
    <name evidence="2" type="ORF">QCN29_34275</name>
</gene>
<feature type="region of interest" description="Disordered" evidence="1">
    <location>
        <begin position="1"/>
        <end position="23"/>
    </location>
</feature>
<keyword evidence="3" id="KW-1185">Reference proteome</keyword>
<name>A0ABT6HYE2_9ACTN</name>
<accession>A0ABT6HYE2</accession>
<dbReference type="RefSeq" id="WP_279933082.1">
    <property type="nucleotide sequence ID" value="NZ_JARWBG010000081.1"/>
</dbReference>
<evidence type="ECO:0000256" key="1">
    <source>
        <dbReference type="SAM" id="MobiDB-lite"/>
    </source>
</evidence>
<reference evidence="2 3" key="1">
    <citation type="submission" date="2023-04" db="EMBL/GenBank/DDBJ databases">
        <title>Streptomyces chengmaiensis sp. nov. isolated from the stem of mangrove plant in Hainan.</title>
        <authorList>
            <person name="Huang X."/>
            <person name="Zhou S."/>
            <person name="Chu X."/>
            <person name="Xie Y."/>
            <person name="Lin Y."/>
        </authorList>
    </citation>
    <scope>NUCLEOTIDE SEQUENCE [LARGE SCALE GENOMIC DNA]</scope>
    <source>
        <strain evidence="2 3">HNM0663</strain>
    </source>
</reference>
<dbReference type="EMBL" id="JARWBG010000081">
    <property type="protein sequence ID" value="MDH2393743.1"/>
    <property type="molecule type" value="Genomic_DNA"/>
</dbReference>